<keyword evidence="6" id="KW-0106">Calcium</keyword>
<evidence type="ECO:0000256" key="4">
    <source>
        <dbReference type="ARBA" id="ARBA00022729"/>
    </source>
</evidence>
<dbReference type="InterPro" id="IPR024607">
    <property type="entry name" value="Sulfatase_CS"/>
</dbReference>
<dbReference type="Pfam" id="PF00884">
    <property type="entry name" value="Sulfatase"/>
    <property type="match status" value="1"/>
</dbReference>
<dbReference type="SUPFAM" id="SSF53649">
    <property type="entry name" value="Alkaline phosphatase-like"/>
    <property type="match status" value="1"/>
</dbReference>
<name>A0A382BUI8_9ZZZZ</name>
<keyword evidence="3" id="KW-0479">Metal-binding</keyword>
<accession>A0A382BUI8</accession>
<keyword evidence="4" id="KW-0732">Signal</keyword>
<dbReference type="InterPro" id="IPR035874">
    <property type="entry name" value="IDS"/>
</dbReference>
<sequence length="491" mass="54464">MKTDKYSKFIKSLPLVLFFLCFSAASAQRAELKNVLLISIDDLNDWVGVLGGHPQAKTPNIDALAGRGMLFANAHTTGTSCNPARTAVLTGLRPATTGVYSNAVDWRKLERLRGVATLPRYFKDQGYRTFGAGKIFHAHTYLSDGYSGYNDPDAWHAFYPSVGRQLPDEVGPHDRPANGNPGSVHFLGFDWSTVVTDDSAMGDGQVVSWVERQLAAASRGPQFLAVGIYRPHLPWYIPQEYFDMHPLEGITVPQVLDSDLEDIPEIARIGGDSAILRGPEAHDWILEQNLWAEAVQGYLASTSFADAMVGRVLDALARSGQLEETIVVLWSDHGFHLGEKHRWRKWTLWEETTHVPFIVVAPGITTPGSRTEEPVSLLDLYPTLTELAGLSVPDHLEGVSLVPLLRGQAPSWDHAAVTNNGYREHSVRDKRYRYTLHANGSEELYDLQSDQNEWHNLAGDESLADVKERLSVWLPVTHADSEPPWTGEAID</sequence>
<dbReference type="PANTHER" id="PTHR45953">
    <property type="entry name" value="IDURONATE 2-SULFATASE"/>
    <property type="match status" value="1"/>
</dbReference>
<reference evidence="8" key="1">
    <citation type="submission" date="2018-05" db="EMBL/GenBank/DDBJ databases">
        <authorList>
            <person name="Lanie J.A."/>
            <person name="Ng W.-L."/>
            <person name="Kazmierczak K.M."/>
            <person name="Andrzejewski T.M."/>
            <person name="Davidsen T.M."/>
            <person name="Wayne K.J."/>
            <person name="Tettelin H."/>
            <person name="Glass J.I."/>
            <person name="Rusch D."/>
            <person name="Podicherti R."/>
            <person name="Tsui H.-C.T."/>
            <person name="Winkler M.E."/>
        </authorList>
    </citation>
    <scope>NUCLEOTIDE SEQUENCE</scope>
</reference>
<protein>
    <recommendedName>
        <fullName evidence="7">Sulfatase N-terminal domain-containing protein</fullName>
    </recommendedName>
</protein>
<proteinExistence type="inferred from homology"/>
<dbReference type="EMBL" id="UINC01031355">
    <property type="protein sequence ID" value="SVB17259.1"/>
    <property type="molecule type" value="Genomic_DNA"/>
</dbReference>
<evidence type="ECO:0000256" key="3">
    <source>
        <dbReference type="ARBA" id="ARBA00022723"/>
    </source>
</evidence>
<evidence type="ECO:0000256" key="6">
    <source>
        <dbReference type="ARBA" id="ARBA00022837"/>
    </source>
</evidence>
<dbReference type="AlphaFoldDB" id="A0A382BUI8"/>
<keyword evidence="5" id="KW-0378">Hydrolase</keyword>
<evidence type="ECO:0000256" key="5">
    <source>
        <dbReference type="ARBA" id="ARBA00022801"/>
    </source>
</evidence>
<dbReference type="GO" id="GO:0005737">
    <property type="term" value="C:cytoplasm"/>
    <property type="evidence" value="ECO:0007669"/>
    <property type="project" value="TreeGrafter"/>
</dbReference>
<gene>
    <name evidence="8" type="ORF">METZ01_LOCUS170113</name>
</gene>
<dbReference type="InterPro" id="IPR017850">
    <property type="entry name" value="Alkaline_phosphatase_core_sf"/>
</dbReference>
<comment type="similarity">
    <text evidence="2">Belongs to the sulfatase family.</text>
</comment>
<comment type="cofactor">
    <cofactor evidence="1">
        <name>Ca(2+)</name>
        <dbReference type="ChEBI" id="CHEBI:29108"/>
    </cofactor>
</comment>
<dbReference type="CDD" id="cd16030">
    <property type="entry name" value="iduronate-2-sulfatase"/>
    <property type="match status" value="1"/>
</dbReference>
<dbReference type="PROSITE" id="PS00149">
    <property type="entry name" value="SULFATASE_2"/>
    <property type="match status" value="1"/>
</dbReference>
<dbReference type="GO" id="GO:0004423">
    <property type="term" value="F:iduronate-2-sulfatase activity"/>
    <property type="evidence" value="ECO:0007669"/>
    <property type="project" value="InterPro"/>
</dbReference>
<dbReference type="Gene3D" id="3.40.720.10">
    <property type="entry name" value="Alkaline Phosphatase, subunit A"/>
    <property type="match status" value="1"/>
</dbReference>
<evidence type="ECO:0000256" key="1">
    <source>
        <dbReference type="ARBA" id="ARBA00001913"/>
    </source>
</evidence>
<evidence type="ECO:0000313" key="8">
    <source>
        <dbReference type="EMBL" id="SVB17259.1"/>
    </source>
</evidence>
<organism evidence="8">
    <name type="scientific">marine metagenome</name>
    <dbReference type="NCBI Taxonomy" id="408172"/>
    <lineage>
        <taxon>unclassified sequences</taxon>
        <taxon>metagenomes</taxon>
        <taxon>ecological metagenomes</taxon>
    </lineage>
</organism>
<evidence type="ECO:0000259" key="7">
    <source>
        <dbReference type="Pfam" id="PF00884"/>
    </source>
</evidence>
<evidence type="ECO:0000256" key="2">
    <source>
        <dbReference type="ARBA" id="ARBA00008779"/>
    </source>
</evidence>
<dbReference type="PANTHER" id="PTHR45953:SF1">
    <property type="entry name" value="IDURONATE 2-SULFATASE"/>
    <property type="match status" value="1"/>
</dbReference>
<feature type="domain" description="Sulfatase N-terminal" evidence="7">
    <location>
        <begin position="33"/>
        <end position="389"/>
    </location>
</feature>
<dbReference type="GO" id="GO:0046872">
    <property type="term" value="F:metal ion binding"/>
    <property type="evidence" value="ECO:0007669"/>
    <property type="project" value="UniProtKB-KW"/>
</dbReference>
<dbReference type="InterPro" id="IPR000917">
    <property type="entry name" value="Sulfatase_N"/>
</dbReference>